<evidence type="ECO:0000259" key="1">
    <source>
        <dbReference type="Pfam" id="PF14372"/>
    </source>
</evidence>
<dbReference type="GO" id="GO:0003677">
    <property type="term" value="F:DNA binding"/>
    <property type="evidence" value="ECO:0007669"/>
    <property type="project" value="InterPro"/>
</dbReference>
<dbReference type="Proteomes" id="UP001152484">
    <property type="component" value="Unassembled WGS sequence"/>
</dbReference>
<sequence>MCMSCSKFMCARWSKSVGSIFGGSQGGIRRIWSNGQLRKKWHDYLIERGEKYVAFPKDLSIHWNITYKLIGVLLRHKQHFPAFMKQYDNYIINSAEIDTCEKLCNALIYFNNATETFIHVYKSTSSQFIREVVNFTGFFSNFQNADYASDFASFMKEKFLKYYSHIPHIYGIAFVLDPRFRFGSLE</sequence>
<dbReference type="InterPro" id="IPR012337">
    <property type="entry name" value="RNaseH-like_sf"/>
</dbReference>
<organism evidence="2 3">
    <name type="scientific">Cuscuta europaea</name>
    <name type="common">European dodder</name>
    <dbReference type="NCBI Taxonomy" id="41803"/>
    <lineage>
        <taxon>Eukaryota</taxon>
        <taxon>Viridiplantae</taxon>
        <taxon>Streptophyta</taxon>
        <taxon>Embryophyta</taxon>
        <taxon>Tracheophyta</taxon>
        <taxon>Spermatophyta</taxon>
        <taxon>Magnoliopsida</taxon>
        <taxon>eudicotyledons</taxon>
        <taxon>Gunneridae</taxon>
        <taxon>Pentapetalae</taxon>
        <taxon>asterids</taxon>
        <taxon>lamiids</taxon>
        <taxon>Solanales</taxon>
        <taxon>Convolvulaceae</taxon>
        <taxon>Cuscuteae</taxon>
        <taxon>Cuscuta</taxon>
        <taxon>Cuscuta subgen. Cuscuta</taxon>
    </lineage>
</organism>
<dbReference type="OrthoDB" id="1733466at2759"/>
<reference evidence="2" key="1">
    <citation type="submission" date="2022-07" db="EMBL/GenBank/DDBJ databases">
        <authorList>
            <person name="Macas J."/>
            <person name="Novak P."/>
            <person name="Neumann P."/>
        </authorList>
    </citation>
    <scope>NUCLEOTIDE SEQUENCE</scope>
</reference>
<accession>A0A9P0YT58</accession>
<gene>
    <name evidence="2" type="ORF">CEURO_LOCUS5213</name>
</gene>
<dbReference type="Pfam" id="PF14372">
    <property type="entry name" value="hAT-like_RNase-H"/>
    <property type="match status" value="1"/>
</dbReference>
<dbReference type="InterPro" id="IPR025525">
    <property type="entry name" value="hAT-like_transposase_RNase-H"/>
</dbReference>
<dbReference type="PANTHER" id="PTHR23272">
    <property type="entry name" value="BED FINGER-RELATED"/>
    <property type="match status" value="1"/>
</dbReference>
<dbReference type="AlphaFoldDB" id="A0A9P0YT58"/>
<name>A0A9P0YT58_CUSEU</name>
<comment type="caution">
    <text evidence="2">The sequence shown here is derived from an EMBL/GenBank/DDBJ whole genome shotgun (WGS) entry which is preliminary data.</text>
</comment>
<dbReference type="EMBL" id="CAMAPE010000009">
    <property type="protein sequence ID" value="CAH9074585.1"/>
    <property type="molecule type" value="Genomic_DNA"/>
</dbReference>
<protein>
    <recommendedName>
        <fullName evidence="1">hAT-like transposase RNase-H fold domain-containing protein</fullName>
    </recommendedName>
</protein>
<proteinExistence type="predicted"/>
<evidence type="ECO:0000313" key="3">
    <source>
        <dbReference type="Proteomes" id="UP001152484"/>
    </source>
</evidence>
<dbReference type="SUPFAM" id="SSF53098">
    <property type="entry name" value="Ribonuclease H-like"/>
    <property type="match status" value="1"/>
</dbReference>
<evidence type="ECO:0000313" key="2">
    <source>
        <dbReference type="EMBL" id="CAH9074585.1"/>
    </source>
</evidence>
<keyword evidence="3" id="KW-1185">Reference proteome</keyword>
<feature type="domain" description="hAT-like transposase RNase-H fold" evidence="1">
    <location>
        <begin position="144"/>
        <end position="185"/>
    </location>
</feature>